<accession>A0A4S4KT37</accession>
<dbReference type="EMBL" id="SGPJ01000020">
    <property type="protein sequence ID" value="THH01597.1"/>
    <property type="molecule type" value="Genomic_DNA"/>
</dbReference>
<comment type="caution">
    <text evidence="2">The sequence shown here is derived from an EMBL/GenBank/DDBJ whole genome shotgun (WGS) entry which is preliminary data.</text>
</comment>
<name>A0A4S4KT37_9APHY</name>
<proteinExistence type="predicted"/>
<evidence type="ECO:0000313" key="2">
    <source>
        <dbReference type="EMBL" id="THH01597.1"/>
    </source>
</evidence>
<feature type="region of interest" description="Disordered" evidence="1">
    <location>
        <begin position="1"/>
        <end position="36"/>
    </location>
</feature>
<protein>
    <submittedName>
        <fullName evidence="2">Uncharacterized protein</fullName>
    </submittedName>
</protein>
<reference evidence="2 3" key="1">
    <citation type="submission" date="2019-02" db="EMBL/GenBank/DDBJ databases">
        <title>Genome sequencing of the rare red list fungi Phlebia centrifuga.</title>
        <authorList>
            <person name="Buettner E."/>
            <person name="Kellner H."/>
        </authorList>
    </citation>
    <scope>NUCLEOTIDE SEQUENCE [LARGE SCALE GENOMIC DNA]</scope>
    <source>
        <strain evidence="2 3">DSM 108282</strain>
    </source>
</reference>
<evidence type="ECO:0000256" key="1">
    <source>
        <dbReference type="SAM" id="MobiDB-lite"/>
    </source>
</evidence>
<gene>
    <name evidence="2" type="ORF">EW026_g1120</name>
</gene>
<sequence>MNNDIIPEANSAAGGDEGQTRRNQPQVPTDSQGIQDITPFGRRLNVRRVMSMWGGDEDYATTDDLQVEQQTYDSTQYAFTIVRPNPNASPIYSNHSRYSFWTDRRIHVRSEYFMKAAKVVMQAQKNIAWDAYPVKVSIMSVSYIAKVEKLH</sequence>
<feature type="compositionally biased region" description="Polar residues" evidence="1">
    <location>
        <begin position="21"/>
        <end position="35"/>
    </location>
</feature>
<organism evidence="2 3">
    <name type="scientific">Hermanssonia centrifuga</name>
    <dbReference type="NCBI Taxonomy" id="98765"/>
    <lineage>
        <taxon>Eukaryota</taxon>
        <taxon>Fungi</taxon>
        <taxon>Dikarya</taxon>
        <taxon>Basidiomycota</taxon>
        <taxon>Agaricomycotina</taxon>
        <taxon>Agaricomycetes</taxon>
        <taxon>Polyporales</taxon>
        <taxon>Meruliaceae</taxon>
        <taxon>Hermanssonia</taxon>
    </lineage>
</organism>
<dbReference type="AlphaFoldDB" id="A0A4S4KT37"/>
<keyword evidence="3" id="KW-1185">Reference proteome</keyword>
<evidence type="ECO:0000313" key="3">
    <source>
        <dbReference type="Proteomes" id="UP000309038"/>
    </source>
</evidence>
<dbReference type="Proteomes" id="UP000309038">
    <property type="component" value="Unassembled WGS sequence"/>
</dbReference>